<dbReference type="GO" id="GO:0016887">
    <property type="term" value="F:ATP hydrolysis activity"/>
    <property type="evidence" value="ECO:0007669"/>
    <property type="project" value="InterPro"/>
</dbReference>
<evidence type="ECO:0000256" key="4">
    <source>
        <dbReference type="ARBA" id="ARBA00022840"/>
    </source>
</evidence>
<dbReference type="InterPro" id="IPR023298">
    <property type="entry name" value="ATPase_P-typ_TM_dom_sf"/>
</dbReference>
<dbReference type="InterPro" id="IPR008250">
    <property type="entry name" value="ATPase_P-typ_transduc_dom_A_sf"/>
</dbReference>
<keyword evidence="5" id="KW-1278">Translocase</keyword>
<dbReference type="GO" id="GO:0046872">
    <property type="term" value="F:metal ion binding"/>
    <property type="evidence" value="ECO:0007669"/>
    <property type="project" value="InterPro"/>
</dbReference>
<dbReference type="GO" id="GO:0005886">
    <property type="term" value="C:plasma membrane"/>
    <property type="evidence" value="ECO:0007669"/>
    <property type="project" value="UniProtKB-SubCell"/>
</dbReference>
<accession>H5XII5</accession>
<keyword evidence="3" id="KW-0547">Nucleotide-binding</keyword>
<gene>
    <name evidence="10" type="ORF">SaccyDRAFT_4023</name>
</gene>
<comment type="subcellular location">
    <subcellularLocation>
        <location evidence="1">Cell membrane</location>
        <topology evidence="1">Multi-pass membrane protein</topology>
    </subcellularLocation>
</comment>
<dbReference type="InterPro" id="IPR023214">
    <property type="entry name" value="HAD_sf"/>
</dbReference>
<dbReference type="InterPro" id="IPR018303">
    <property type="entry name" value="ATPase_P-typ_P_site"/>
</dbReference>
<dbReference type="Pfam" id="PF00689">
    <property type="entry name" value="Cation_ATPase_C"/>
    <property type="match status" value="1"/>
</dbReference>
<keyword evidence="11" id="KW-1185">Reference proteome</keyword>
<evidence type="ECO:0000256" key="2">
    <source>
        <dbReference type="ARBA" id="ARBA00022692"/>
    </source>
</evidence>
<evidence type="ECO:0000256" key="6">
    <source>
        <dbReference type="ARBA" id="ARBA00022989"/>
    </source>
</evidence>
<dbReference type="SFLD" id="SFLDF00027">
    <property type="entry name" value="p-type_atpase"/>
    <property type="match status" value="1"/>
</dbReference>
<evidence type="ECO:0000256" key="1">
    <source>
        <dbReference type="ARBA" id="ARBA00004651"/>
    </source>
</evidence>
<dbReference type="CDD" id="cd00371">
    <property type="entry name" value="HMA"/>
    <property type="match status" value="1"/>
</dbReference>
<dbReference type="eggNOG" id="COG0474">
    <property type="taxonomic scope" value="Bacteria"/>
</dbReference>
<dbReference type="SMART" id="SM00831">
    <property type="entry name" value="Cation_ATPase_N"/>
    <property type="match status" value="1"/>
</dbReference>
<dbReference type="InterPro" id="IPR036412">
    <property type="entry name" value="HAD-like_sf"/>
</dbReference>
<dbReference type="GO" id="GO:0005524">
    <property type="term" value="F:ATP binding"/>
    <property type="evidence" value="ECO:0007669"/>
    <property type="project" value="UniProtKB-KW"/>
</dbReference>
<dbReference type="PANTHER" id="PTHR42861">
    <property type="entry name" value="CALCIUM-TRANSPORTING ATPASE"/>
    <property type="match status" value="1"/>
</dbReference>
<dbReference type="Pfam" id="PF00122">
    <property type="entry name" value="E1-E2_ATPase"/>
    <property type="match status" value="1"/>
</dbReference>
<reference evidence="10 11" key="1">
    <citation type="submission" date="2011-11" db="EMBL/GenBank/DDBJ databases">
        <title>The Noncontiguous Finished sequence of Saccharomonospora cyanea NA-134.</title>
        <authorList>
            <consortium name="US DOE Joint Genome Institute"/>
            <person name="Lucas S."/>
            <person name="Han J."/>
            <person name="Lapidus A."/>
            <person name="Cheng J.-F."/>
            <person name="Goodwin L."/>
            <person name="Pitluck S."/>
            <person name="Peters L."/>
            <person name="Ovchinnikova G."/>
            <person name="Lu M."/>
            <person name="Detter J.C."/>
            <person name="Han C."/>
            <person name="Tapia R."/>
            <person name="Land M."/>
            <person name="Hauser L."/>
            <person name="Kyrpides N."/>
            <person name="Ivanova N."/>
            <person name="Pagani I."/>
            <person name="Brambilla E.-M."/>
            <person name="Klenk H.-P."/>
            <person name="Woyke T."/>
        </authorList>
    </citation>
    <scope>NUCLEOTIDE SEQUENCE [LARGE SCALE GENOMIC DNA]</scope>
    <source>
        <strain evidence="10 11">NA-134</strain>
    </source>
</reference>
<evidence type="ECO:0000313" key="11">
    <source>
        <dbReference type="Proteomes" id="UP000002791"/>
    </source>
</evidence>
<dbReference type="InterPro" id="IPR023299">
    <property type="entry name" value="ATPase_P-typ_cyto_dom_N"/>
</dbReference>
<dbReference type="PRINTS" id="PR00119">
    <property type="entry name" value="CATATPASE"/>
</dbReference>
<evidence type="ECO:0000256" key="8">
    <source>
        <dbReference type="ARBA" id="ARBA00049360"/>
    </source>
</evidence>
<dbReference type="Pfam" id="PF00690">
    <property type="entry name" value="Cation_ATPase_N"/>
    <property type="match status" value="1"/>
</dbReference>
<keyword evidence="7" id="KW-0472">Membrane</keyword>
<dbReference type="STRING" id="882082.SaccyDRAFT_4023"/>
<dbReference type="SFLD" id="SFLDS00003">
    <property type="entry name" value="Haloacid_Dehalogenase"/>
    <property type="match status" value="1"/>
</dbReference>
<dbReference type="PROSITE" id="PS00154">
    <property type="entry name" value="ATPASE_E1_E2"/>
    <property type="match status" value="1"/>
</dbReference>
<dbReference type="Gene3D" id="1.20.1110.10">
    <property type="entry name" value="Calcium-transporting ATPase, transmembrane domain"/>
    <property type="match status" value="2"/>
</dbReference>
<evidence type="ECO:0000256" key="5">
    <source>
        <dbReference type="ARBA" id="ARBA00022967"/>
    </source>
</evidence>
<protein>
    <submittedName>
        <fullName evidence="10">P-type ATPase, translocating</fullName>
    </submittedName>
</protein>
<dbReference type="EMBL" id="CM001440">
    <property type="protein sequence ID" value="EHR62846.1"/>
    <property type="molecule type" value="Genomic_DNA"/>
</dbReference>
<keyword evidence="6" id="KW-1133">Transmembrane helix</keyword>
<proteinExistence type="predicted"/>
<dbReference type="Gene3D" id="3.40.50.1000">
    <property type="entry name" value="HAD superfamily/HAD-like"/>
    <property type="match status" value="2"/>
</dbReference>
<evidence type="ECO:0000313" key="10">
    <source>
        <dbReference type="EMBL" id="EHR62846.1"/>
    </source>
</evidence>
<dbReference type="SUPFAM" id="SSF81653">
    <property type="entry name" value="Calcium ATPase, transduction domain A"/>
    <property type="match status" value="1"/>
</dbReference>
<feature type="domain" description="Cation-transporting P-type ATPase N-terminal" evidence="9">
    <location>
        <begin position="601"/>
        <end position="671"/>
    </location>
</feature>
<dbReference type="PRINTS" id="PR00120">
    <property type="entry name" value="HATPASE"/>
</dbReference>
<dbReference type="HOGENOM" id="CLU_002360_0_1_11"/>
<evidence type="ECO:0000256" key="3">
    <source>
        <dbReference type="ARBA" id="ARBA00022741"/>
    </source>
</evidence>
<dbReference type="SUPFAM" id="SSF56784">
    <property type="entry name" value="HAD-like"/>
    <property type="match status" value="1"/>
</dbReference>
<evidence type="ECO:0000256" key="7">
    <source>
        <dbReference type="ARBA" id="ARBA00023136"/>
    </source>
</evidence>
<dbReference type="Pfam" id="PF00702">
    <property type="entry name" value="Hydrolase"/>
    <property type="match status" value="1"/>
</dbReference>
<keyword evidence="2" id="KW-0812">Transmembrane</keyword>
<dbReference type="InterPro" id="IPR004014">
    <property type="entry name" value="ATPase_P-typ_cation-transptr_N"/>
</dbReference>
<dbReference type="InterPro" id="IPR006068">
    <property type="entry name" value="ATPase_P-typ_cation-transptr_C"/>
</dbReference>
<dbReference type="InterPro" id="IPR006121">
    <property type="entry name" value="HMA_dom"/>
</dbReference>
<name>H5XII5_9PSEU</name>
<dbReference type="Gene3D" id="3.40.1110.10">
    <property type="entry name" value="Calcium-transporting ATPase, cytoplasmic domain N"/>
    <property type="match status" value="1"/>
</dbReference>
<dbReference type="InterPro" id="IPR059000">
    <property type="entry name" value="ATPase_P-type_domA"/>
</dbReference>
<keyword evidence="4" id="KW-0067">ATP-binding</keyword>
<dbReference type="Proteomes" id="UP000002791">
    <property type="component" value="Chromosome"/>
</dbReference>
<dbReference type="SUPFAM" id="SSF81660">
    <property type="entry name" value="Metal cation-transporting ATPase, ATP-binding domain N"/>
    <property type="match status" value="1"/>
</dbReference>
<dbReference type="InterPro" id="IPR044492">
    <property type="entry name" value="P_typ_ATPase_HD_dom"/>
</dbReference>
<organism evidence="10 11">
    <name type="scientific">Saccharomonospora cyanea NA-134</name>
    <dbReference type="NCBI Taxonomy" id="882082"/>
    <lineage>
        <taxon>Bacteria</taxon>
        <taxon>Bacillati</taxon>
        <taxon>Actinomycetota</taxon>
        <taxon>Actinomycetes</taxon>
        <taxon>Pseudonocardiales</taxon>
        <taxon>Pseudonocardiaceae</taxon>
        <taxon>Saccharomonospora</taxon>
    </lineage>
</organism>
<dbReference type="SFLD" id="SFLDG00002">
    <property type="entry name" value="C1.7:_P-type_atpase_like"/>
    <property type="match status" value="1"/>
</dbReference>
<dbReference type="Gene3D" id="2.70.150.10">
    <property type="entry name" value="Calcium-transporting ATPase, cytoplasmic transduction domain A"/>
    <property type="match status" value="1"/>
</dbReference>
<evidence type="ECO:0000259" key="9">
    <source>
        <dbReference type="SMART" id="SM00831"/>
    </source>
</evidence>
<dbReference type="InterPro" id="IPR001757">
    <property type="entry name" value="P_typ_ATPase"/>
</dbReference>
<sequence length="1432" mass="148309">MGTLRFMRVFGVPLPGPLSVVGAAVGTARGVVSLVGTPPPRVVAGSDHLYVDVHGIHGEGGARIARRIERAVEAHPGVAWARVNGPSSRLCVAVTEPRPRPSEIAAIVRRAGSTPAAPDDEAAEDEIQHPADGLRGTRVVPTLAVDLLGFVMSLLTRIAPWAPLPPEVAALIGVAEHHPAAKDVVARRARSHTRADSLTSMTGAVTQGLAAGNEGIVLDVVQRVGQWREARALWRAWWNVEKDVVTGPDAVAAEVLPTARPPREGEVERYQRTALRAGLVAGTAALPFLGPRKALAVGLATMPKAAETGRSAFGSALGRALGRRGTVVMDRSVLRHLDCVDAVVLDRAALSTGRLALSDLVALPDADPHEVAERAWRLFGTGERAETEVTDGDWWLGPVDGRELDGSRGEQERERLARRGTARVLGLGRGRRLHAVLGLRNEMLPGAHLLSLAAQHSRLPVHETDDPVDAVRDLQRRGHGVLLVSGDCRALAMADCGAGVQLEGQPQPWGAHVLVGTDLGTAALLIEAVGAMKTMNAQSVRISQTASGVGMVAALRGGRTNPTSRAMHAVNAGAAIALVNARRHAARLREPRAVEVADTVPWHAMPVTAVLERLSCSDGGLTEREAARRKVERGGGRELGTSFGSAFLAELANPLTPVLAGGAALSAAVGSPTDAGLVAAVVGISALVGSLQQLGTERRLADLLRRSSVSATVVRDGDERVLTAEDLVPGDLVALTAGDVVPADCRVVEASGFEVDESSLTGESLPVAKTQAPVVASEVAERSSMVYEGTTVAAGQATAVVVAVGDDTQAGRSMATAREAAPTTGVESRLTELTQRSLPLAVGSAAAVAGSGLLRGVPLRESMGAAVNLAVASVPEGLPFLVNAAQLAAARRLAELGALVRNPRSIEALGRVDVLCFDKTGTLTEGRLSVSEVDDGHVRSRVDTLTESLRPVLAAALRATPHSDVPEELPHATDRAVAEAGARLAITAGSGASGWREFATVPFEPSRGFHATVGRTRKGLLLSVKGAPEEVLPRCDVDARTRRRLSARLRTLAQAGHRVLAVAERPIEGDSPETGWDEDSVTGLRFLGFLAIADPVRGSAAPAAARLRDAGVHIVMLTGDHPATGEAIAAEINGHDDGLHVITGAELDELDEAGLREILPEVDVIARCTPAHKVRIVEAYRALGRTVAMTGDGANDAPAIRLADVGIALGGRGTPAARAAADVVVADDKLETIIAALVEGRAMWASVRSALGVLLGGNLGEIAFNVLGAALTGRSPLNARQLLLVNLLTDLAPSMAIASRPPEGDTVDDLLREGPESSLGKPLYSEIGVRAGTTTLGATAAWTLARFTGRRRRASTVALAALVGTQLAQTLAEGWRSPAVLASGLGSAAVLAGMVQTPGVSHFFGCTPLGPVGWTTAVGSAAAATALGALAS</sequence>
<dbReference type="NCBIfam" id="TIGR01494">
    <property type="entry name" value="ATPase_P-type"/>
    <property type="match status" value="2"/>
</dbReference>
<dbReference type="SUPFAM" id="SSF81665">
    <property type="entry name" value="Calcium ATPase, transmembrane domain M"/>
    <property type="match status" value="1"/>
</dbReference>
<comment type="catalytic activity">
    <reaction evidence="8">
        <text>ATP + H2O = ADP + phosphate + H(+)</text>
        <dbReference type="Rhea" id="RHEA:13065"/>
        <dbReference type="ChEBI" id="CHEBI:15377"/>
        <dbReference type="ChEBI" id="CHEBI:15378"/>
        <dbReference type="ChEBI" id="CHEBI:30616"/>
        <dbReference type="ChEBI" id="CHEBI:43474"/>
        <dbReference type="ChEBI" id="CHEBI:456216"/>
    </reaction>
</comment>